<accession>A0A183GG15</accession>
<organism evidence="2 3">
    <name type="scientific">Heligmosomoides polygyrus</name>
    <name type="common">Parasitic roundworm</name>
    <dbReference type="NCBI Taxonomy" id="6339"/>
    <lineage>
        <taxon>Eukaryota</taxon>
        <taxon>Metazoa</taxon>
        <taxon>Ecdysozoa</taxon>
        <taxon>Nematoda</taxon>
        <taxon>Chromadorea</taxon>
        <taxon>Rhabditida</taxon>
        <taxon>Rhabditina</taxon>
        <taxon>Rhabditomorpha</taxon>
        <taxon>Strongyloidea</taxon>
        <taxon>Heligmosomidae</taxon>
        <taxon>Heligmosomoides</taxon>
    </lineage>
</organism>
<sequence length="169" mass="18724">MLTRCSGPMAEAMIDKDEEDQLARRQLNCSTMRETNELLKAIHKNLVQQLTEQLKNLGKTHMSQDLAQGCEALEGLDPICSSPTPREGSSGNGMQAVHIADTAGVIVWNVSGEPMDFVGAVRLRVTMNDRTEVVPFYIGKGMDEFVLGTNALELLEMRLIARKDTKKDF</sequence>
<name>A0A183GG15_HELPZ</name>
<reference evidence="3" key="2">
    <citation type="submission" date="2019-09" db="UniProtKB">
        <authorList>
            <consortium name="WormBaseParasite"/>
        </authorList>
    </citation>
    <scope>IDENTIFICATION</scope>
</reference>
<dbReference type="Proteomes" id="UP000050761">
    <property type="component" value="Unassembled WGS sequence"/>
</dbReference>
<evidence type="ECO:0000313" key="3">
    <source>
        <dbReference type="WBParaSite" id="HPBE_0002138801-mRNA-1"/>
    </source>
</evidence>
<dbReference type="EMBL" id="UZAH01032958">
    <property type="protein sequence ID" value="VDP25011.1"/>
    <property type="molecule type" value="Genomic_DNA"/>
</dbReference>
<gene>
    <name evidence="1" type="ORF">HPBE_LOCUS21387</name>
</gene>
<evidence type="ECO:0000313" key="2">
    <source>
        <dbReference type="Proteomes" id="UP000050761"/>
    </source>
</evidence>
<proteinExistence type="predicted"/>
<dbReference type="AlphaFoldDB" id="A0A183GG15"/>
<evidence type="ECO:0000313" key="1">
    <source>
        <dbReference type="EMBL" id="VDP25011.1"/>
    </source>
</evidence>
<accession>A0A3P8BVL0</accession>
<keyword evidence="2" id="KW-1185">Reference proteome</keyword>
<dbReference type="WBParaSite" id="HPBE_0002138801-mRNA-1">
    <property type="protein sequence ID" value="HPBE_0002138801-mRNA-1"/>
    <property type="gene ID" value="HPBE_0002138801"/>
</dbReference>
<reference evidence="1 2" key="1">
    <citation type="submission" date="2018-11" db="EMBL/GenBank/DDBJ databases">
        <authorList>
            <consortium name="Pathogen Informatics"/>
        </authorList>
    </citation>
    <scope>NUCLEOTIDE SEQUENCE [LARGE SCALE GENOMIC DNA]</scope>
</reference>
<protein>
    <submittedName>
        <fullName evidence="3">Fibronectin type-III domain-containing protein</fullName>
    </submittedName>
</protein>